<dbReference type="GO" id="GO:0000470">
    <property type="term" value="P:maturation of LSU-rRNA"/>
    <property type="evidence" value="ECO:0007669"/>
    <property type="project" value="TreeGrafter"/>
</dbReference>
<dbReference type="RefSeq" id="XP_050515590.1">
    <property type="nucleotide sequence ID" value="XM_050659633.1"/>
</dbReference>
<dbReference type="PANTHER" id="PTHR15002">
    <property type="entry name" value="RIBOSOMAL BIOGENESIS PROTEIN LAS1L"/>
    <property type="match status" value="1"/>
</dbReference>
<name>A0A6P7F768_DIAVI</name>
<dbReference type="InParanoid" id="A0A6P7F768"/>
<evidence type="ECO:0000313" key="1">
    <source>
        <dbReference type="EnsemblMetazoa" id="XP_050515590.1"/>
    </source>
</evidence>
<accession>A0A6P7F768</accession>
<dbReference type="PANTHER" id="PTHR15002:SF0">
    <property type="entry name" value="RIBOSOMAL BIOGENESIS PROTEIN LAS1L"/>
    <property type="match status" value="1"/>
</dbReference>
<dbReference type="EnsemblMetazoa" id="XM_050659633.1">
    <property type="protein sequence ID" value="XP_050515590.1"/>
    <property type="gene ID" value="LOC114325644"/>
</dbReference>
<dbReference type="Pfam" id="PF04031">
    <property type="entry name" value="Las1"/>
    <property type="match status" value="1"/>
</dbReference>
<sequence length="515" mass="59370">MAYSQKHNGLVLVPYFNKAEWEYVAKCLISKSEDKLIKALSILQIWKQRMPILPAGIEGTLSILEAILLDESNIPENWLGKVKASALTTFLNVAVHNDKQGNFNKKVSKSFPKWIIDIRHDFCHGTKEISNDNVKIALNLCFEWILDDYWKKENNLRDYILEDTADTNIIDCLNTYIKLTLNIYKGVTMGDEFEHLMNKANYLASKRYNSETLDPSDLHKVLEETLKQELSNPKSKKLSAKVAEVLVDNKALFHVHLKKDEVAGVTVIPKPFRDLWTKLLNLLFDHGFLEQVLDKLLEVSSDYAKEMAMTLSCRWLCNILDGLVKLKNIAKFEHTGQQQNMTDLELQLAVMNFKAKIEKDMPEFRDCIEFNSIRGLNTFSLVNLERKMLKKPNKQYIAFLDKVMTFNGYNPEYINFMMLCVKQQTGNIPVDPCNIQRDIYQIKDLTDHWEQIERMDLDEPEKGDEDKKDTGVEIVEAVAHGGRWSRVTNISKYKNCPLGIGPNQSAEMNPHIIMD</sequence>
<evidence type="ECO:0000313" key="3">
    <source>
        <dbReference type="RefSeq" id="XP_028129558.1"/>
    </source>
</evidence>
<protein>
    <submittedName>
        <fullName evidence="3">Uncharacterized protein LOC114325644 isoform X1</fullName>
    </submittedName>
</protein>
<dbReference type="Proteomes" id="UP001652700">
    <property type="component" value="Unplaced"/>
</dbReference>
<dbReference type="RefSeq" id="XP_028129558.1">
    <property type="nucleotide sequence ID" value="XM_028273757.1"/>
</dbReference>
<dbReference type="InterPro" id="IPR007174">
    <property type="entry name" value="Las1"/>
</dbReference>
<dbReference type="GO" id="GO:0000460">
    <property type="term" value="P:maturation of 5.8S rRNA"/>
    <property type="evidence" value="ECO:0007669"/>
    <property type="project" value="TreeGrafter"/>
</dbReference>
<proteinExistence type="predicted"/>
<dbReference type="GeneID" id="114325644"/>
<evidence type="ECO:0000313" key="2">
    <source>
        <dbReference type="Proteomes" id="UP001652700"/>
    </source>
</evidence>
<dbReference type="OrthoDB" id="10263222at2759"/>
<reference evidence="3" key="1">
    <citation type="submission" date="2025-04" db="UniProtKB">
        <authorList>
            <consortium name="RefSeq"/>
        </authorList>
    </citation>
    <scope>IDENTIFICATION</scope>
</reference>
<dbReference type="GO" id="GO:0090730">
    <property type="term" value="C:Las1 complex"/>
    <property type="evidence" value="ECO:0007669"/>
    <property type="project" value="InterPro"/>
</dbReference>
<dbReference type="GO" id="GO:0030687">
    <property type="term" value="C:preribosome, large subunit precursor"/>
    <property type="evidence" value="ECO:0007669"/>
    <property type="project" value="TreeGrafter"/>
</dbReference>
<keyword evidence="2" id="KW-1185">Reference proteome</keyword>
<dbReference type="AlphaFoldDB" id="A0A6P7F768"/>
<reference evidence="1" key="2">
    <citation type="submission" date="2025-05" db="UniProtKB">
        <authorList>
            <consortium name="EnsemblMetazoa"/>
        </authorList>
    </citation>
    <scope>IDENTIFICATION</scope>
</reference>
<gene>
    <name evidence="3" type="primary">LOC114325644</name>
</gene>
<organism evidence="3">
    <name type="scientific">Diabrotica virgifera virgifera</name>
    <name type="common">western corn rootworm</name>
    <dbReference type="NCBI Taxonomy" id="50390"/>
    <lineage>
        <taxon>Eukaryota</taxon>
        <taxon>Metazoa</taxon>
        <taxon>Ecdysozoa</taxon>
        <taxon>Arthropoda</taxon>
        <taxon>Hexapoda</taxon>
        <taxon>Insecta</taxon>
        <taxon>Pterygota</taxon>
        <taxon>Neoptera</taxon>
        <taxon>Endopterygota</taxon>
        <taxon>Coleoptera</taxon>
        <taxon>Polyphaga</taxon>
        <taxon>Cucujiformia</taxon>
        <taxon>Chrysomeloidea</taxon>
        <taxon>Chrysomelidae</taxon>
        <taxon>Galerucinae</taxon>
        <taxon>Diabroticina</taxon>
        <taxon>Diabroticites</taxon>
        <taxon>Diabrotica</taxon>
    </lineage>
</organism>
<dbReference type="KEGG" id="dvv:114325644"/>
<dbReference type="GO" id="GO:0004519">
    <property type="term" value="F:endonuclease activity"/>
    <property type="evidence" value="ECO:0007669"/>
    <property type="project" value="InterPro"/>
</dbReference>